<dbReference type="Proteomes" id="UP000611723">
    <property type="component" value="Unassembled WGS sequence"/>
</dbReference>
<dbReference type="RefSeq" id="WP_201430134.1">
    <property type="nucleotide sequence ID" value="NZ_JAEQBW010000001.1"/>
</dbReference>
<evidence type="ECO:0000256" key="3">
    <source>
        <dbReference type="ARBA" id="ARBA00022692"/>
    </source>
</evidence>
<comment type="subcellular location">
    <subcellularLocation>
        <location evidence="1">Cell membrane</location>
        <topology evidence="1">Multi-pass membrane protein</topology>
    </subcellularLocation>
</comment>
<evidence type="ECO:0000256" key="5">
    <source>
        <dbReference type="ARBA" id="ARBA00023136"/>
    </source>
</evidence>
<proteinExistence type="predicted"/>
<sequence>MKIRGVLKLVPKTLKELKNKNPLQLASSTAFISLFAIPPILVILTTVLGIFIKPEYLNEEIFERISGILGNTGTEELQNIFNNFQDLAESTWTSIGVFVFLIFIATNLFFLVQLNINELWEIPSKSIQRFRYHLRGRLTAMVLVLIGGVIILVAILSDVIVAFIGDQINEILPNIEAALVRGISILFSLLTFTAWFTLLFKILPNAKLSWQPAIVGGVIASVLFNLGQILIELILVNSNIKGIFGASSSIVLVMLFIFYVSFIFYFVAMFIKNYASYINQPIEIPSSGIKEKEDKD</sequence>
<evidence type="ECO:0000256" key="6">
    <source>
        <dbReference type="SAM" id="Phobius"/>
    </source>
</evidence>
<evidence type="ECO:0000313" key="7">
    <source>
        <dbReference type="EMBL" id="MBK6264474.1"/>
    </source>
</evidence>
<reference evidence="7" key="1">
    <citation type="submission" date="2021-01" db="EMBL/GenBank/DDBJ databases">
        <title>Marivirga aurantiaca sp. nov., isolated from intertidal surface sediments.</title>
        <authorList>
            <person name="Zhang M."/>
        </authorList>
    </citation>
    <scope>NUCLEOTIDE SEQUENCE</scope>
    <source>
        <strain evidence="7">S37H4</strain>
    </source>
</reference>
<feature type="transmembrane region" description="Helical" evidence="6">
    <location>
        <begin position="212"/>
        <end position="231"/>
    </location>
</feature>
<keyword evidence="8" id="KW-1185">Reference proteome</keyword>
<keyword evidence="2" id="KW-1003">Cell membrane</keyword>
<dbReference type="Pfam" id="PF03631">
    <property type="entry name" value="Virul_fac_BrkB"/>
    <property type="match status" value="1"/>
</dbReference>
<feature type="transmembrane region" description="Helical" evidence="6">
    <location>
        <begin position="25"/>
        <end position="52"/>
    </location>
</feature>
<keyword evidence="5 6" id="KW-0472">Membrane</keyword>
<dbReference type="AlphaFoldDB" id="A0A935C6N7"/>
<dbReference type="PIRSF" id="PIRSF035875">
    <property type="entry name" value="RNase_BN"/>
    <property type="match status" value="1"/>
</dbReference>
<name>A0A935C6N7_9BACT</name>
<protein>
    <submittedName>
        <fullName evidence="7">YihY/virulence factor BrkB family protein</fullName>
    </submittedName>
</protein>
<feature type="transmembrane region" description="Helical" evidence="6">
    <location>
        <begin position="177"/>
        <end position="200"/>
    </location>
</feature>
<feature type="transmembrane region" description="Helical" evidence="6">
    <location>
        <begin position="95"/>
        <end position="117"/>
    </location>
</feature>
<accession>A0A935C6N7</accession>
<dbReference type="GO" id="GO:0005886">
    <property type="term" value="C:plasma membrane"/>
    <property type="evidence" value="ECO:0007669"/>
    <property type="project" value="UniProtKB-SubCell"/>
</dbReference>
<evidence type="ECO:0000313" key="8">
    <source>
        <dbReference type="Proteomes" id="UP000611723"/>
    </source>
</evidence>
<feature type="transmembrane region" description="Helical" evidence="6">
    <location>
        <begin position="138"/>
        <end position="165"/>
    </location>
</feature>
<gene>
    <name evidence="7" type="ORF">JKA74_05445</name>
</gene>
<evidence type="ECO:0000256" key="4">
    <source>
        <dbReference type="ARBA" id="ARBA00022989"/>
    </source>
</evidence>
<keyword evidence="3 6" id="KW-0812">Transmembrane</keyword>
<keyword evidence="4 6" id="KW-1133">Transmembrane helix</keyword>
<evidence type="ECO:0000256" key="1">
    <source>
        <dbReference type="ARBA" id="ARBA00004651"/>
    </source>
</evidence>
<feature type="transmembrane region" description="Helical" evidence="6">
    <location>
        <begin position="243"/>
        <end position="268"/>
    </location>
</feature>
<dbReference type="InterPro" id="IPR017039">
    <property type="entry name" value="Virul_fac_BrkB"/>
</dbReference>
<dbReference type="PANTHER" id="PTHR30213">
    <property type="entry name" value="INNER MEMBRANE PROTEIN YHJD"/>
    <property type="match status" value="1"/>
</dbReference>
<dbReference type="EMBL" id="JAEQBW010000001">
    <property type="protein sequence ID" value="MBK6264474.1"/>
    <property type="molecule type" value="Genomic_DNA"/>
</dbReference>
<organism evidence="7 8">
    <name type="scientific">Marivirga aurantiaca</name>
    <dbReference type="NCBI Taxonomy" id="2802615"/>
    <lineage>
        <taxon>Bacteria</taxon>
        <taxon>Pseudomonadati</taxon>
        <taxon>Bacteroidota</taxon>
        <taxon>Cytophagia</taxon>
        <taxon>Cytophagales</taxon>
        <taxon>Marivirgaceae</taxon>
        <taxon>Marivirga</taxon>
    </lineage>
</organism>
<dbReference type="PANTHER" id="PTHR30213:SF1">
    <property type="entry name" value="INNER MEMBRANE PROTEIN YHJD"/>
    <property type="match status" value="1"/>
</dbReference>
<comment type="caution">
    <text evidence="7">The sequence shown here is derived from an EMBL/GenBank/DDBJ whole genome shotgun (WGS) entry which is preliminary data.</text>
</comment>
<evidence type="ECO:0000256" key="2">
    <source>
        <dbReference type="ARBA" id="ARBA00022475"/>
    </source>
</evidence>